<proteinExistence type="predicted"/>
<dbReference type="Proteomes" id="UP000793456">
    <property type="component" value="Chromosome XI"/>
</dbReference>
<dbReference type="EMBL" id="CM011684">
    <property type="protein sequence ID" value="TMS13053.1"/>
    <property type="molecule type" value="Genomic_DNA"/>
</dbReference>
<name>A0ACD3R121_LARCR</name>
<gene>
    <name evidence="1" type="ORF">E3U43_018128</name>
</gene>
<protein>
    <submittedName>
        <fullName evidence="1">Uncharacterized protein</fullName>
    </submittedName>
</protein>
<evidence type="ECO:0000313" key="1">
    <source>
        <dbReference type="EMBL" id="TMS13053.1"/>
    </source>
</evidence>
<organism evidence="1 2">
    <name type="scientific">Larimichthys crocea</name>
    <name type="common">Large yellow croaker</name>
    <name type="synonym">Pseudosciaena crocea</name>
    <dbReference type="NCBI Taxonomy" id="215358"/>
    <lineage>
        <taxon>Eukaryota</taxon>
        <taxon>Metazoa</taxon>
        <taxon>Chordata</taxon>
        <taxon>Craniata</taxon>
        <taxon>Vertebrata</taxon>
        <taxon>Euteleostomi</taxon>
        <taxon>Actinopterygii</taxon>
        <taxon>Neopterygii</taxon>
        <taxon>Teleostei</taxon>
        <taxon>Neoteleostei</taxon>
        <taxon>Acanthomorphata</taxon>
        <taxon>Eupercaria</taxon>
        <taxon>Sciaenidae</taxon>
        <taxon>Larimichthys</taxon>
    </lineage>
</organism>
<comment type="caution">
    <text evidence="1">The sequence shown here is derived from an EMBL/GenBank/DDBJ whole genome shotgun (WGS) entry which is preliminary data.</text>
</comment>
<evidence type="ECO:0000313" key="2">
    <source>
        <dbReference type="Proteomes" id="UP000793456"/>
    </source>
</evidence>
<accession>A0ACD3R121</accession>
<keyword evidence="2" id="KW-1185">Reference proteome</keyword>
<reference evidence="1" key="1">
    <citation type="submission" date="2018-11" db="EMBL/GenBank/DDBJ databases">
        <title>The sequence and de novo assembly of Larimichthys crocea genome using PacBio and Hi-C technologies.</title>
        <authorList>
            <person name="Xu P."/>
            <person name="Chen B."/>
            <person name="Zhou Z."/>
            <person name="Ke Q."/>
            <person name="Wu Y."/>
            <person name="Bai H."/>
            <person name="Pu F."/>
        </authorList>
    </citation>
    <scope>NUCLEOTIDE SEQUENCE</scope>
    <source>
        <tissue evidence="1">Muscle</tissue>
    </source>
</reference>
<sequence>MDDSTRRLLQRLVRRIPAQMLKTTLDKWGRLTAAQKQSMDFTEPKWAFTERLLDICEENEWTWKHITELEMTYVIDNPNQGMWYAFQLMDPEDDAHFVELTHFKEQFKSHLSELARPVSVKMKKHADEAIWIRIAWGDSFSQPNHQKPTYVVHHLQTPYVFVTSLTSKQKPLLSQALVLSTRHQAIKDASLSGRKLGAIRDLLMRQYQQVFPTSYPSPLAERNETVSNPQIEKEQAKSAENRLQMACEAFGDGMLPQLQSSVYKLETKFKDHTNKTMTEREEPFRCVVKFASTNLLESLRHCASSVHSMLLLLLGLSAKHRMDCQHRNMTACATARATHRDNAATDSPTCHEESLSQSREIIKPSITELTKEVRTNILCTVKGCGKILPNTPALNMHLVKSHRVKDDMVNPTVRKDMKGSQKLYCCPIEGCPRGPNRPFSQFSLVKQHFMKMHAEKKHKCFKCNNGYSTEWDLKRHIEDCGKTYHCTCGCPYASRAALLSHIYRTGHEIPTEHRIPPVKKRKMEKLLSGSEKVKASEVTCHILSTSKELTETALPSDTAVHIPDVVNLNSNPRKNLQKLLLPKPKMALVSVPVMQLAHLPVLLPSTESGALRICSACSGQPRLGQHPSSPATSHRSCGTPA</sequence>